<dbReference type="Ensembl" id="ENSMNET00000002311.1">
    <property type="protein sequence ID" value="ENSMNEP00000000441.1"/>
    <property type="gene ID" value="ENSMNEG00000002154.1"/>
</dbReference>
<accession>A0A2K6AMR5</accession>
<sequence length="222" mass="23743">MRGTGKGYPGGGVISLLGRDPWRPSGRGRRSSAPECAWQLARDRVYFGSSALVYFLPGLGFHARIPLPHAVIRAQLEARSPSPSPRGPQGSADCTCWRSRSAALAEAPQARVTRLGNPVPGCALWSPPPGHRAPDLRLCVWSLALGPWPWAGGSALPAHWDPHSALGGDWRPWLQAPSVGLCPPARLLLPLQWTLTSPQPCGGVSRLGPHTEELSPLPHQTS</sequence>
<evidence type="ECO:0000313" key="2">
    <source>
        <dbReference type="Ensembl" id="ENSMNEP00000000441.1"/>
    </source>
</evidence>
<feature type="region of interest" description="Disordered" evidence="1">
    <location>
        <begin position="1"/>
        <end position="34"/>
    </location>
</feature>
<feature type="compositionally biased region" description="Gly residues" evidence="1">
    <location>
        <begin position="1"/>
        <end position="13"/>
    </location>
</feature>
<dbReference type="OMA" id="SAPECAW"/>
<organism evidence="2 3">
    <name type="scientific">Macaca nemestrina</name>
    <name type="common">Pig-tailed macaque</name>
    <dbReference type="NCBI Taxonomy" id="9545"/>
    <lineage>
        <taxon>Eukaryota</taxon>
        <taxon>Metazoa</taxon>
        <taxon>Chordata</taxon>
        <taxon>Craniata</taxon>
        <taxon>Vertebrata</taxon>
        <taxon>Euteleostomi</taxon>
        <taxon>Mammalia</taxon>
        <taxon>Eutheria</taxon>
        <taxon>Euarchontoglires</taxon>
        <taxon>Primates</taxon>
        <taxon>Haplorrhini</taxon>
        <taxon>Catarrhini</taxon>
        <taxon>Cercopithecidae</taxon>
        <taxon>Cercopithecinae</taxon>
        <taxon>Macaca</taxon>
    </lineage>
</organism>
<keyword evidence="3" id="KW-1185">Reference proteome</keyword>
<proteinExistence type="predicted"/>
<evidence type="ECO:0000256" key="1">
    <source>
        <dbReference type="SAM" id="MobiDB-lite"/>
    </source>
</evidence>
<reference evidence="2" key="1">
    <citation type="submission" date="2025-08" db="UniProtKB">
        <authorList>
            <consortium name="Ensembl"/>
        </authorList>
    </citation>
    <scope>IDENTIFICATION</scope>
</reference>
<protein>
    <submittedName>
        <fullName evidence="2">Uncharacterized protein</fullName>
    </submittedName>
</protein>
<dbReference type="Proteomes" id="UP000233120">
    <property type="component" value="Unassembled WGS sequence"/>
</dbReference>
<evidence type="ECO:0000313" key="3">
    <source>
        <dbReference type="Proteomes" id="UP000233120"/>
    </source>
</evidence>
<dbReference type="AlphaFoldDB" id="A0A2K6AMR5"/>
<dbReference type="GeneTree" id="ENSGT00910000147126"/>
<name>A0A2K6AMR5_MACNE</name>
<reference evidence="2" key="2">
    <citation type="submission" date="2025-09" db="UniProtKB">
        <authorList>
            <consortium name="Ensembl"/>
        </authorList>
    </citation>
    <scope>IDENTIFICATION</scope>
</reference>